<keyword evidence="2" id="KW-1185">Reference proteome</keyword>
<protein>
    <submittedName>
        <fullName evidence="1">Uncharacterized protein</fullName>
    </submittedName>
</protein>
<comment type="caution">
    <text evidence="1">The sequence shown here is derived from an EMBL/GenBank/DDBJ whole genome shotgun (WGS) entry which is preliminary data.</text>
</comment>
<sequence length="178" mass="20885">MRERLLIWSWEFFGYYLAELSLLHCNVSFKIYSRTKVASFGKAEPETAQMTIFYAGRVILFNDLSADNEKEVMLLASKEAAIVTISFWPRHCNSLTQHIRNAYIKLKLNLTATKNRTSRVYRNKKPKWKETIKFDVNDKKLSNGNMRKKQFLGRVKLFGSQFKRKGEEGLVDYQLEKS</sequence>
<evidence type="ECO:0000313" key="1">
    <source>
        <dbReference type="EMBL" id="KAH7859589.1"/>
    </source>
</evidence>
<reference evidence="1 2" key="1">
    <citation type="journal article" date="2021" name="Hortic Res">
        <title>High-quality reference genome and annotation aids understanding of berry development for evergreen blueberry (Vaccinium darrowii).</title>
        <authorList>
            <person name="Yu J."/>
            <person name="Hulse-Kemp A.M."/>
            <person name="Babiker E."/>
            <person name="Staton M."/>
        </authorList>
    </citation>
    <scope>NUCLEOTIDE SEQUENCE [LARGE SCALE GENOMIC DNA]</scope>
    <source>
        <strain evidence="2">cv. NJ 8807/NJ 8810</strain>
        <tissue evidence="1">Young leaf</tissue>
    </source>
</reference>
<name>A0ACB7Z1I7_9ERIC</name>
<organism evidence="1 2">
    <name type="scientific">Vaccinium darrowii</name>
    <dbReference type="NCBI Taxonomy" id="229202"/>
    <lineage>
        <taxon>Eukaryota</taxon>
        <taxon>Viridiplantae</taxon>
        <taxon>Streptophyta</taxon>
        <taxon>Embryophyta</taxon>
        <taxon>Tracheophyta</taxon>
        <taxon>Spermatophyta</taxon>
        <taxon>Magnoliopsida</taxon>
        <taxon>eudicotyledons</taxon>
        <taxon>Gunneridae</taxon>
        <taxon>Pentapetalae</taxon>
        <taxon>asterids</taxon>
        <taxon>Ericales</taxon>
        <taxon>Ericaceae</taxon>
        <taxon>Vaccinioideae</taxon>
        <taxon>Vaccinieae</taxon>
        <taxon>Vaccinium</taxon>
    </lineage>
</organism>
<dbReference type="Proteomes" id="UP000828048">
    <property type="component" value="Chromosome 4"/>
</dbReference>
<dbReference type="EMBL" id="CM037154">
    <property type="protein sequence ID" value="KAH7859589.1"/>
    <property type="molecule type" value="Genomic_DNA"/>
</dbReference>
<proteinExistence type="predicted"/>
<gene>
    <name evidence="1" type="ORF">Vadar_002957</name>
</gene>
<accession>A0ACB7Z1I7</accession>
<evidence type="ECO:0000313" key="2">
    <source>
        <dbReference type="Proteomes" id="UP000828048"/>
    </source>
</evidence>